<dbReference type="EMBL" id="CAADRP010001596">
    <property type="protein sequence ID" value="VFU43726.1"/>
    <property type="molecule type" value="Genomic_DNA"/>
</dbReference>
<name>A0A6N2M798_SALVM</name>
<accession>A0A6N2M798</accession>
<sequence>MSCCIDELVTPGKKIADKADLTT</sequence>
<dbReference type="AlphaFoldDB" id="A0A6N2M798"/>
<organism evidence="1">
    <name type="scientific">Salix viminalis</name>
    <name type="common">Common osier</name>
    <name type="synonym">Basket willow</name>
    <dbReference type="NCBI Taxonomy" id="40686"/>
    <lineage>
        <taxon>Eukaryota</taxon>
        <taxon>Viridiplantae</taxon>
        <taxon>Streptophyta</taxon>
        <taxon>Embryophyta</taxon>
        <taxon>Tracheophyta</taxon>
        <taxon>Spermatophyta</taxon>
        <taxon>Magnoliopsida</taxon>
        <taxon>eudicotyledons</taxon>
        <taxon>Gunneridae</taxon>
        <taxon>Pentapetalae</taxon>
        <taxon>rosids</taxon>
        <taxon>fabids</taxon>
        <taxon>Malpighiales</taxon>
        <taxon>Salicaceae</taxon>
        <taxon>Saliceae</taxon>
        <taxon>Salix</taxon>
    </lineage>
</organism>
<proteinExistence type="predicted"/>
<evidence type="ECO:0000313" key="1">
    <source>
        <dbReference type="EMBL" id="VFU43726.1"/>
    </source>
</evidence>
<protein>
    <submittedName>
        <fullName evidence="1">Uncharacterized protein</fullName>
    </submittedName>
</protein>
<reference evidence="1" key="1">
    <citation type="submission" date="2019-03" db="EMBL/GenBank/DDBJ databases">
        <authorList>
            <person name="Mank J."/>
            <person name="Almeida P."/>
        </authorList>
    </citation>
    <scope>NUCLEOTIDE SEQUENCE</scope>
    <source>
        <strain evidence="1">78183</strain>
    </source>
</reference>
<gene>
    <name evidence="1" type="ORF">SVIM_LOCUS266783</name>
</gene>